<dbReference type="Proteomes" id="UP000000556">
    <property type="component" value="Chromosome"/>
</dbReference>
<dbReference type="KEGG" id="ppu:PP_3685"/>
<keyword evidence="2" id="KW-1185">Reference proteome</keyword>
<dbReference type="PATRIC" id="fig|160488.4.peg.3921"/>
<reference evidence="1 2" key="1">
    <citation type="journal article" date="2002" name="Environ. Microbiol.">
        <title>Complete genome sequence and comparative analysis of the metabolically versatile Pseudomonas putida KT2440.</title>
        <authorList>
            <person name="Nelson K.E."/>
            <person name="Weinel C."/>
            <person name="Paulsen I.T."/>
            <person name="Dodson R.J."/>
            <person name="Hilbert H."/>
            <person name="Martins dos Santos V.A."/>
            <person name="Fouts D.E."/>
            <person name="Gill S.R."/>
            <person name="Pop M."/>
            <person name="Holmes M."/>
            <person name="Brinkac L."/>
            <person name="Beanan M."/>
            <person name="DeBoy R.T."/>
            <person name="Daugherty S."/>
            <person name="Kolonay J."/>
            <person name="Madupu R."/>
            <person name="Nelson W."/>
            <person name="White O."/>
            <person name="Peterson J."/>
            <person name="Khouri H."/>
            <person name="Hance I."/>
            <person name="Chris Lee P."/>
            <person name="Holtzapple E."/>
            <person name="Scanlan D."/>
            <person name="Tran K."/>
            <person name="Moazzez A."/>
            <person name="Utterback T."/>
            <person name="Rizzo M."/>
            <person name="Lee K."/>
            <person name="Kosack D."/>
            <person name="Moestl D."/>
            <person name="Wedler H."/>
            <person name="Lauber J."/>
            <person name="Stjepandic D."/>
            <person name="Hoheisel J."/>
            <person name="Straetz M."/>
            <person name="Heim S."/>
            <person name="Kiewitz C."/>
            <person name="Eisen J.A."/>
            <person name="Timmis K.N."/>
            <person name="Dusterhoft A."/>
            <person name="Tummler B."/>
            <person name="Fraser C.M."/>
        </authorList>
    </citation>
    <scope>NUCLEOTIDE SEQUENCE [LARGE SCALE GENOMIC DNA]</scope>
    <source>
        <strain evidence="2">ATCC 47054 / DSM 6125 / CFBP 8728 / NCIMB 11950 / KT2440</strain>
    </source>
</reference>
<dbReference type="BioCyc" id="PPUT160488:G1G01-3924-MONOMER"/>
<gene>
    <name evidence="1" type="ordered locus">PP_3685</name>
</gene>
<sequence length="60" mass="6876">MGDDFEIFQAIWEEITVEVVSDERVVLITKDNEVALEHQGGRFFRNYDPSIIASNFLGIT</sequence>
<dbReference type="EMBL" id="AE015451">
    <property type="protein sequence ID" value="AAN69283.1"/>
    <property type="molecule type" value="Genomic_DNA"/>
</dbReference>
<organism evidence="1 2">
    <name type="scientific">Pseudomonas putida (strain ATCC 47054 / DSM 6125 / CFBP 8728 / NCIMB 11950 / KT2440)</name>
    <dbReference type="NCBI Taxonomy" id="160488"/>
    <lineage>
        <taxon>Bacteria</taxon>
        <taxon>Pseudomonadati</taxon>
        <taxon>Pseudomonadota</taxon>
        <taxon>Gammaproteobacteria</taxon>
        <taxon>Pseudomonadales</taxon>
        <taxon>Pseudomonadaceae</taxon>
        <taxon>Pseudomonas</taxon>
    </lineage>
</organism>
<dbReference type="AlphaFoldDB" id="Q88GN5"/>
<dbReference type="RefSeq" id="WP_010954522.1">
    <property type="nucleotide sequence ID" value="NC_002947.4"/>
</dbReference>
<dbReference type="HOGENOM" id="CLU_2938218_0_0_6"/>
<dbReference type="PaxDb" id="160488-PP_3685"/>
<name>Q88GN5_PSEPK</name>
<reference evidence="1 2" key="2">
    <citation type="journal article" date="2016" name="Environ. Microbiol.">
        <title>The revisited genome of Pseudomonas putida KT2440 enlightens its value as a robust metabolic chassis.</title>
        <authorList>
            <person name="Belda E."/>
            <person name="van Heck R.G."/>
            <person name="Lopez-Sanchez M.J."/>
            <person name="Cruveiller S."/>
            <person name="Barbe V."/>
            <person name="Fraser C."/>
            <person name="Klenk H.P."/>
            <person name="Petersen J."/>
            <person name="Morgat A."/>
            <person name="Nikel P.I."/>
            <person name="Vallenet D."/>
            <person name="Rouy Z."/>
            <person name="Sekowska A."/>
            <person name="Martins Dos Santos V.A."/>
            <person name="de Lorenzo V."/>
            <person name="Danchin A."/>
            <person name="Medigue C."/>
        </authorList>
    </citation>
    <scope>NUCLEOTIDE SEQUENCE [LARGE SCALE GENOMIC DNA]</scope>
    <source>
        <strain evidence="2">ATCC 47054 / DSM 6125 / CFBP 8728 / NCIMB 11950 / KT2440</strain>
    </source>
</reference>
<accession>Q88GN5</accession>
<protein>
    <submittedName>
        <fullName evidence="1">Uncharacterized protein</fullName>
    </submittedName>
</protein>
<evidence type="ECO:0000313" key="2">
    <source>
        <dbReference type="Proteomes" id="UP000000556"/>
    </source>
</evidence>
<proteinExistence type="predicted"/>
<evidence type="ECO:0000313" key="1">
    <source>
        <dbReference type="EMBL" id="AAN69283.1"/>
    </source>
</evidence>